<dbReference type="InterPro" id="IPR036236">
    <property type="entry name" value="Znf_C2H2_sf"/>
</dbReference>
<proteinExistence type="predicted"/>
<dbReference type="AlphaFoldDB" id="A0A9P7NDM8"/>
<evidence type="ECO:0000256" key="3">
    <source>
        <dbReference type="ARBA" id="ARBA00022737"/>
    </source>
</evidence>
<feature type="compositionally biased region" description="Polar residues" evidence="8">
    <location>
        <begin position="244"/>
        <end position="253"/>
    </location>
</feature>
<gene>
    <name evidence="10" type="ORF">E4U43_006531</name>
</gene>
<evidence type="ECO:0000256" key="7">
    <source>
        <dbReference type="PROSITE-ProRule" id="PRU00042"/>
    </source>
</evidence>
<dbReference type="EMBL" id="SRPW01000452">
    <property type="protein sequence ID" value="KAG6014443.1"/>
    <property type="molecule type" value="Genomic_DNA"/>
</dbReference>
<protein>
    <recommendedName>
        <fullName evidence="9">C2H2-type domain-containing protein</fullName>
    </recommendedName>
</protein>
<dbReference type="SMART" id="SM00355">
    <property type="entry name" value="ZnF_C2H2"/>
    <property type="match status" value="2"/>
</dbReference>
<dbReference type="CDD" id="cd12148">
    <property type="entry name" value="fungal_TF_MHR"/>
    <property type="match status" value="1"/>
</dbReference>
<dbReference type="InterPro" id="IPR007219">
    <property type="entry name" value="XnlR_reg_dom"/>
</dbReference>
<evidence type="ECO:0000256" key="2">
    <source>
        <dbReference type="ARBA" id="ARBA00022723"/>
    </source>
</evidence>
<keyword evidence="11" id="KW-1185">Reference proteome</keyword>
<feature type="region of interest" description="Disordered" evidence="8">
    <location>
        <begin position="143"/>
        <end position="166"/>
    </location>
</feature>
<feature type="region of interest" description="Disordered" evidence="8">
    <location>
        <begin position="106"/>
        <end position="125"/>
    </location>
</feature>
<evidence type="ECO:0000313" key="11">
    <source>
        <dbReference type="Proteomes" id="UP000748025"/>
    </source>
</evidence>
<dbReference type="PANTHER" id="PTHR40626">
    <property type="entry name" value="MIP31509P"/>
    <property type="match status" value="1"/>
</dbReference>
<keyword evidence="3" id="KW-0677">Repeat</keyword>
<dbReference type="Gene3D" id="3.30.160.60">
    <property type="entry name" value="Classic Zinc Finger"/>
    <property type="match status" value="2"/>
</dbReference>
<reference evidence="10" key="1">
    <citation type="journal article" date="2020" name="bioRxiv">
        <title>Whole genome comparisons of ergot fungi reveals the divergence and evolution of species within the genus Claviceps are the result of varying mechanisms driving genome evolution and host range expansion.</title>
        <authorList>
            <person name="Wyka S.A."/>
            <person name="Mondo S.J."/>
            <person name="Liu M."/>
            <person name="Dettman J."/>
            <person name="Nalam V."/>
            <person name="Broders K.D."/>
        </authorList>
    </citation>
    <scope>NUCLEOTIDE SEQUENCE</scope>
    <source>
        <strain evidence="10">CCC 602</strain>
    </source>
</reference>
<feature type="compositionally biased region" description="Polar residues" evidence="8">
    <location>
        <begin position="197"/>
        <end position="211"/>
    </location>
</feature>
<evidence type="ECO:0000256" key="8">
    <source>
        <dbReference type="SAM" id="MobiDB-lite"/>
    </source>
</evidence>
<dbReference type="GO" id="GO:0005634">
    <property type="term" value="C:nucleus"/>
    <property type="evidence" value="ECO:0007669"/>
    <property type="project" value="UniProtKB-SubCell"/>
</dbReference>
<feature type="domain" description="C2H2-type" evidence="9">
    <location>
        <begin position="41"/>
        <end position="70"/>
    </location>
</feature>
<dbReference type="SUPFAM" id="SSF57667">
    <property type="entry name" value="beta-beta-alpha zinc fingers"/>
    <property type="match status" value="1"/>
</dbReference>
<evidence type="ECO:0000259" key="9">
    <source>
        <dbReference type="PROSITE" id="PS50157"/>
    </source>
</evidence>
<keyword evidence="6" id="KW-0539">Nucleus</keyword>
<comment type="subcellular location">
    <subcellularLocation>
        <location evidence="1">Nucleus</location>
    </subcellularLocation>
</comment>
<feature type="region of interest" description="Disordered" evidence="8">
    <location>
        <begin position="244"/>
        <end position="275"/>
    </location>
</feature>
<dbReference type="GO" id="GO:0008270">
    <property type="term" value="F:zinc ion binding"/>
    <property type="evidence" value="ECO:0007669"/>
    <property type="project" value="UniProtKB-KW"/>
</dbReference>
<dbReference type="GO" id="GO:0006351">
    <property type="term" value="P:DNA-templated transcription"/>
    <property type="evidence" value="ECO:0007669"/>
    <property type="project" value="InterPro"/>
</dbReference>
<keyword evidence="2" id="KW-0479">Metal-binding</keyword>
<dbReference type="Pfam" id="PF04082">
    <property type="entry name" value="Fungal_trans"/>
    <property type="match status" value="1"/>
</dbReference>
<dbReference type="PROSITE" id="PS50157">
    <property type="entry name" value="ZINC_FINGER_C2H2_2"/>
    <property type="match status" value="2"/>
</dbReference>
<name>A0A9P7NDM8_9HYPO</name>
<accession>A0A9P7NDM8</accession>
<dbReference type="GO" id="GO:0000785">
    <property type="term" value="C:chromatin"/>
    <property type="evidence" value="ECO:0007669"/>
    <property type="project" value="TreeGrafter"/>
</dbReference>
<dbReference type="PANTHER" id="PTHR40626:SF11">
    <property type="entry name" value="ZINC FINGER PROTEIN YPR022C"/>
    <property type="match status" value="1"/>
</dbReference>
<dbReference type="Pfam" id="PF00096">
    <property type="entry name" value="zf-C2H2"/>
    <property type="match status" value="2"/>
</dbReference>
<evidence type="ECO:0000256" key="1">
    <source>
        <dbReference type="ARBA" id="ARBA00004123"/>
    </source>
</evidence>
<organism evidence="10 11">
    <name type="scientific">Claviceps pusilla</name>
    <dbReference type="NCBI Taxonomy" id="123648"/>
    <lineage>
        <taxon>Eukaryota</taxon>
        <taxon>Fungi</taxon>
        <taxon>Dikarya</taxon>
        <taxon>Ascomycota</taxon>
        <taxon>Pezizomycotina</taxon>
        <taxon>Sordariomycetes</taxon>
        <taxon>Hypocreomycetidae</taxon>
        <taxon>Hypocreales</taxon>
        <taxon>Clavicipitaceae</taxon>
        <taxon>Claviceps</taxon>
    </lineage>
</organism>
<dbReference type="GO" id="GO:0000978">
    <property type="term" value="F:RNA polymerase II cis-regulatory region sequence-specific DNA binding"/>
    <property type="evidence" value="ECO:0007669"/>
    <property type="project" value="InterPro"/>
</dbReference>
<dbReference type="InterPro" id="IPR051059">
    <property type="entry name" value="VerF-like"/>
</dbReference>
<dbReference type="Proteomes" id="UP000748025">
    <property type="component" value="Unassembled WGS sequence"/>
</dbReference>
<evidence type="ECO:0000256" key="6">
    <source>
        <dbReference type="ARBA" id="ARBA00023242"/>
    </source>
</evidence>
<dbReference type="InterPro" id="IPR013087">
    <property type="entry name" value="Znf_C2H2_type"/>
</dbReference>
<comment type="caution">
    <text evidence="10">The sequence shown here is derived from an EMBL/GenBank/DDBJ whole genome shotgun (WGS) entry which is preliminary data.</text>
</comment>
<evidence type="ECO:0000313" key="10">
    <source>
        <dbReference type="EMBL" id="KAG6014443.1"/>
    </source>
</evidence>
<feature type="region of interest" description="Disordered" evidence="8">
    <location>
        <begin position="182"/>
        <end position="213"/>
    </location>
</feature>
<evidence type="ECO:0000256" key="5">
    <source>
        <dbReference type="ARBA" id="ARBA00022833"/>
    </source>
</evidence>
<sequence length="969" mass="108166">MPNATSPVMELEGKISVGRLKTNDGTPRKKRRSRKGLAKRFECTADGCGKNYSRAEHLYRHQLNHSSDHVFVCEYDGCARNFVRADLLKRHMDRHAAKELRAGVNDHLGGPELQLPMPEVTPSSSEYHEALVARDPVLTQAQSLPAQDAARSSHSPVGNKPSNTRQVIATSSVVVNTLSGDAVSRPAQTPGHIHFTPCNNTSSTSPDSAHSQCYRGSLSHYESSQPKAGFTSYPESVSVNIPQTQYTSSQSEIPSHAPQHPYPRSEPQQFHQTTQNQGTDVLVLDQIAKSSVGAVFGDDGGPSKSPYIGLPEDFMAYLFNCLPAHGALPEHSGLHGPSSNYGELQDMQHLMPSFMTSTTGVLGHGSTASQRIMSVTNLLDENSPDTNISEQRSHEIFEFIRDRFYEQEVPPAERIRMSIIGGDRFNDAHMLSRHMMQAYLVSYWQNFSDQLPIVHRPSFSPDKTPTLLLLGVMTIGAACLDGTYGQDVMNAGAKVAIFIARHLRWEVFMDTNFRPPSELWVFQTLILLEIYEKLFSTRELHERAHIHHATTITLMRRGRSLIGNSWMKSPLHQQAAHDGNTQSSRQSLDDWWNHWVLNESTRRAAFAAFIIDSTHATMFGHSAVMATHELRLPLPCDESLWRARSSTDVVEAYSRLNSLGIRPISFLEGLKRTLSHQEVKTTSFGRTALMAGLMSVTYHLKQRDLHINILGGGVIEASCGRGKWREALTQAYDWWKSDFGRGTRDDELCNDSCAQGSVRVGAHIAFDSRIVLHHVAHMAMDTNFVDCQMFARAERLCGRIVRPWEFHKAQKRITEQWAPSAKARNATLSAFRLLSSVLLPDGSATTNGSAPWPNGIYSTRHDILMNRPWVLYFAALIVWCYGYALEGPCGNREGTGSLDQNQQQMQVYLSTYASVNDADELQSVRGINKNTALLMVLHDSFDNARWDLLREGAHLMRNCIILNEGGNVL</sequence>
<dbReference type="OrthoDB" id="427030at2759"/>
<keyword evidence="5" id="KW-0862">Zinc</keyword>
<feature type="compositionally biased region" description="Polar residues" evidence="8">
    <location>
        <begin position="266"/>
        <end position="275"/>
    </location>
</feature>
<feature type="domain" description="C2H2-type" evidence="9">
    <location>
        <begin position="71"/>
        <end position="100"/>
    </location>
</feature>
<evidence type="ECO:0000256" key="4">
    <source>
        <dbReference type="ARBA" id="ARBA00022771"/>
    </source>
</evidence>
<dbReference type="GO" id="GO:0000981">
    <property type="term" value="F:DNA-binding transcription factor activity, RNA polymerase II-specific"/>
    <property type="evidence" value="ECO:0007669"/>
    <property type="project" value="InterPro"/>
</dbReference>
<dbReference type="PROSITE" id="PS00028">
    <property type="entry name" value="ZINC_FINGER_C2H2_1"/>
    <property type="match status" value="2"/>
</dbReference>
<keyword evidence="4 7" id="KW-0863">Zinc-finger</keyword>